<organism evidence="1 2">
    <name type="scientific">Salinirubellus salinus</name>
    <dbReference type="NCBI Taxonomy" id="1364945"/>
    <lineage>
        <taxon>Archaea</taxon>
        <taxon>Methanobacteriati</taxon>
        <taxon>Methanobacteriota</taxon>
        <taxon>Stenosarchaea group</taxon>
        <taxon>Halobacteria</taxon>
        <taxon>Halobacteriales</taxon>
        <taxon>Natronomonadaceae</taxon>
        <taxon>Salinirubellus</taxon>
    </lineage>
</organism>
<dbReference type="GeneID" id="74945181"/>
<dbReference type="Proteomes" id="UP001057580">
    <property type="component" value="Plasmid unnamed1"/>
</dbReference>
<evidence type="ECO:0000313" key="2">
    <source>
        <dbReference type="Proteomes" id="UP001057580"/>
    </source>
</evidence>
<keyword evidence="1" id="KW-0614">Plasmid</keyword>
<dbReference type="AlphaFoldDB" id="A0A9E7R6Q7"/>
<accession>A0A9E7R6Q7</accession>
<dbReference type="EMBL" id="CP104004">
    <property type="protein sequence ID" value="UWM56946.1"/>
    <property type="molecule type" value="Genomic_DNA"/>
</dbReference>
<geneLocation type="plasmid" evidence="1 2">
    <name>unnamed1</name>
</geneLocation>
<dbReference type="KEGG" id="ssai:N0B31_22125"/>
<sequence length="465" mass="51724">MTRNRVVVFDEDPGESFRLEFDANAVQRVVGAYLEENPDFDEPLGGSDDPVQSVGDLRGYRKYSPDEDVEALLRVVRTGQLFDDPVLADRPRGHGAARAVVLSLLESRRDDLNNGVERVALPGNAVAAYDDIDGVLYIRRPPNLSAAAGVVGLDGTPIHRIWEGRLGCPPEAELQYERVLCDRCRRQYLMEVLGYRVYNTTPNIKPYSRQRHISKGKDLALIEAVYLETGVEPAVITTKTAERYLGREWTHVQASSHYGAVRGSNAFAGDEIQVGIVLGSQHPGDREILRLAALSGDRLELSERHLNRGPDLSYGVAARPEEPENPYLTYFREHVVVQSVLRFGRSAGATVYVHTGAVPDWILTDGPIGAEKSVIRERCAGEREVISALSDGAELTASEIGTRVTIAERTVYDRLGPLSEWCIIERVTERQPHRWRLLDPDRPGAGYVIDDQWYVRLPGTDGFVD</sequence>
<proteinExistence type="predicted"/>
<keyword evidence="2" id="KW-1185">Reference proteome</keyword>
<protein>
    <submittedName>
        <fullName evidence="1">Helix-turn-helix domain-containing protein</fullName>
    </submittedName>
</protein>
<name>A0A9E7R6Q7_9EURY</name>
<gene>
    <name evidence="1" type="ORF">N0B31_22125</name>
</gene>
<evidence type="ECO:0000313" key="1">
    <source>
        <dbReference type="EMBL" id="UWM56946.1"/>
    </source>
</evidence>
<dbReference type="RefSeq" id="WP_260644057.1">
    <property type="nucleotide sequence ID" value="NZ_CP104004.1"/>
</dbReference>
<reference evidence="1" key="1">
    <citation type="submission" date="2022-09" db="EMBL/GenBank/DDBJ databases">
        <title>Diverse halophilic archaea isolated from saline environments.</title>
        <authorList>
            <person name="Cui H.-L."/>
        </authorList>
    </citation>
    <scope>NUCLEOTIDE SEQUENCE</scope>
    <source>
        <strain evidence="1">ZS-35-S2</strain>
        <plasmid evidence="1">unnamed1</plasmid>
    </source>
</reference>